<evidence type="ECO:0000259" key="4">
    <source>
        <dbReference type="Pfam" id="PF04355"/>
    </source>
</evidence>
<gene>
    <name evidence="5" type="ORF">SAMN04488005_1585</name>
</gene>
<sequence>MSKTSGKFQIAARIAGIALVLAATSACSKIDKFHGYAPAPEELTEITPGLTTRAEVVARFGPPMSEGTLANNAVYYASSQFVHFGAFAPKEVDRQVVAFRFDENNITQDVARYTLQDGQVVSLDRRVTDDGIQDITFIGQLLGSLGRIDAGTFLGDS</sequence>
<feature type="signal peptide" evidence="3">
    <location>
        <begin position="1"/>
        <end position="28"/>
    </location>
</feature>
<feature type="domain" description="Outer membrane protein assembly factor BamE" evidence="4">
    <location>
        <begin position="35"/>
        <end position="108"/>
    </location>
</feature>
<dbReference type="InterPro" id="IPR007450">
    <property type="entry name" value="BamE_dom"/>
</dbReference>
<keyword evidence="1 3" id="KW-0732">Signal</keyword>
<dbReference type="RefSeq" id="WP_090198585.1">
    <property type="nucleotide sequence ID" value="NZ_FOYP01000001.1"/>
</dbReference>
<keyword evidence="6" id="KW-1185">Reference proteome</keyword>
<dbReference type="Gene3D" id="3.30.1450.10">
    <property type="match status" value="1"/>
</dbReference>
<protein>
    <submittedName>
        <fullName evidence="5">Beta-barrel assembly machine subunit BamE</fullName>
    </submittedName>
</protein>
<keyword evidence="2" id="KW-0472">Membrane</keyword>
<evidence type="ECO:0000256" key="2">
    <source>
        <dbReference type="ARBA" id="ARBA00023136"/>
    </source>
</evidence>
<dbReference type="OrthoDB" id="7203955at2"/>
<dbReference type="PROSITE" id="PS51257">
    <property type="entry name" value="PROKAR_LIPOPROTEIN"/>
    <property type="match status" value="1"/>
</dbReference>
<dbReference type="STRING" id="390270.SAMN04488005_1585"/>
<accession>A0A1I6GFM0</accession>
<feature type="chain" id="PRO_5011711139" evidence="3">
    <location>
        <begin position="29"/>
        <end position="157"/>
    </location>
</feature>
<proteinExistence type="predicted"/>
<reference evidence="6" key="1">
    <citation type="submission" date="2016-10" db="EMBL/GenBank/DDBJ databases">
        <authorList>
            <person name="Varghese N."/>
            <person name="Submissions S."/>
        </authorList>
    </citation>
    <scope>NUCLEOTIDE SEQUENCE [LARGE SCALE GENOMIC DNA]</scope>
    <source>
        <strain evidence="6">DSM 26879</strain>
    </source>
</reference>
<evidence type="ECO:0000256" key="1">
    <source>
        <dbReference type="ARBA" id="ARBA00022729"/>
    </source>
</evidence>
<dbReference type="EMBL" id="FOYP01000001">
    <property type="protein sequence ID" value="SFR40992.1"/>
    <property type="molecule type" value="Genomic_DNA"/>
</dbReference>
<organism evidence="5 6">
    <name type="scientific">Yoonia tamlensis</name>
    <dbReference type="NCBI Taxonomy" id="390270"/>
    <lineage>
        <taxon>Bacteria</taxon>
        <taxon>Pseudomonadati</taxon>
        <taxon>Pseudomonadota</taxon>
        <taxon>Alphaproteobacteria</taxon>
        <taxon>Rhodobacterales</taxon>
        <taxon>Paracoccaceae</taxon>
        <taxon>Yoonia</taxon>
    </lineage>
</organism>
<dbReference type="AlphaFoldDB" id="A0A1I6GFM0"/>
<evidence type="ECO:0000313" key="5">
    <source>
        <dbReference type="EMBL" id="SFR40992.1"/>
    </source>
</evidence>
<evidence type="ECO:0000313" key="6">
    <source>
        <dbReference type="Proteomes" id="UP000199478"/>
    </source>
</evidence>
<name>A0A1I6GFM0_9RHOB</name>
<dbReference type="Proteomes" id="UP000199478">
    <property type="component" value="Unassembled WGS sequence"/>
</dbReference>
<dbReference type="InterPro" id="IPR037873">
    <property type="entry name" value="BamE-like"/>
</dbReference>
<dbReference type="GO" id="GO:0019867">
    <property type="term" value="C:outer membrane"/>
    <property type="evidence" value="ECO:0007669"/>
    <property type="project" value="InterPro"/>
</dbReference>
<dbReference type="Pfam" id="PF04355">
    <property type="entry name" value="BamE"/>
    <property type="match status" value="1"/>
</dbReference>
<evidence type="ECO:0000256" key="3">
    <source>
        <dbReference type="SAM" id="SignalP"/>
    </source>
</evidence>